<dbReference type="PANTHER" id="PTHR22605">
    <property type="entry name" value="RZ-TYPE DOMAIN-CONTAINING PROTEIN"/>
    <property type="match status" value="1"/>
</dbReference>
<name>A0A9X0CIF8_9CNID</name>
<proteinExistence type="predicted"/>
<dbReference type="GO" id="GO:0005524">
    <property type="term" value="F:ATP binding"/>
    <property type="evidence" value="ECO:0007669"/>
    <property type="project" value="InterPro"/>
</dbReference>
<dbReference type="InterPro" id="IPR011704">
    <property type="entry name" value="ATPase_dyneun-rel_AAA"/>
</dbReference>
<dbReference type="InterPro" id="IPR031248">
    <property type="entry name" value="RNF213"/>
</dbReference>
<comment type="caution">
    <text evidence="2">The sequence shown here is derived from an EMBL/GenBank/DDBJ whole genome shotgun (WGS) entry which is preliminary data.</text>
</comment>
<gene>
    <name evidence="2" type="ORF">OS493_005949</name>
</gene>
<evidence type="ECO:0000259" key="1">
    <source>
        <dbReference type="Pfam" id="PF07728"/>
    </source>
</evidence>
<dbReference type="Proteomes" id="UP001163046">
    <property type="component" value="Unassembled WGS sequence"/>
</dbReference>
<dbReference type="AlphaFoldDB" id="A0A9X0CIF8"/>
<dbReference type="Pfam" id="PF07728">
    <property type="entry name" value="AAA_5"/>
    <property type="match status" value="1"/>
</dbReference>
<dbReference type="OrthoDB" id="5987279at2759"/>
<reference evidence="2" key="1">
    <citation type="submission" date="2023-01" db="EMBL/GenBank/DDBJ databases">
        <title>Genome assembly of the deep-sea coral Lophelia pertusa.</title>
        <authorList>
            <person name="Herrera S."/>
            <person name="Cordes E."/>
        </authorList>
    </citation>
    <scope>NUCLEOTIDE SEQUENCE</scope>
    <source>
        <strain evidence="2">USNM1676648</strain>
        <tissue evidence="2">Polyp</tissue>
    </source>
</reference>
<evidence type="ECO:0000313" key="3">
    <source>
        <dbReference type="Proteomes" id="UP001163046"/>
    </source>
</evidence>
<evidence type="ECO:0000313" key="2">
    <source>
        <dbReference type="EMBL" id="KAJ7339549.1"/>
    </source>
</evidence>
<dbReference type="SUPFAM" id="SSF52540">
    <property type="entry name" value="P-loop containing nucleoside triphosphate hydrolases"/>
    <property type="match status" value="1"/>
</dbReference>
<protein>
    <recommendedName>
        <fullName evidence="1">ATPase dynein-related AAA domain-containing protein</fullName>
    </recommendedName>
</protein>
<dbReference type="GO" id="GO:0016887">
    <property type="term" value="F:ATP hydrolysis activity"/>
    <property type="evidence" value="ECO:0007669"/>
    <property type="project" value="InterPro"/>
</dbReference>
<organism evidence="2 3">
    <name type="scientific">Desmophyllum pertusum</name>
    <dbReference type="NCBI Taxonomy" id="174260"/>
    <lineage>
        <taxon>Eukaryota</taxon>
        <taxon>Metazoa</taxon>
        <taxon>Cnidaria</taxon>
        <taxon>Anthozoa</taxon>
        <taxon>Hexacorallia</taxon>
        <taxon>Scleractinia</taxon>
        <taxon>Caryophylliina</taxon>
        <taxon>Caryophylliidae</taxon>
        <taxon>Desmophyllum</taxon>
    </lineage>
</organism>
<dbReference type="InterPro" id="IPR027417">
    <property type="entry name" value="P-loop_NTPase"/>
</dbReference>
<feature type="domain" description="ATPase dynein-related AAA" evidence="1">
    <location>
        <begin position="141"/>
        <end position="252"/>
    </location>
</feature>
<dbReference type="GO" id="GO:0004842">
    <property type="term" value="F:ubiquitin-protein transferase activity"/>
    <property type="evidence" value="ECO:0007669"/>
    <property type="project" value="InterPro"/>
</dbReference>
<dbReference type="PANTHER" id="PTHR22605:SF16">
    <property type="entry name" value="E3 UBIQUITIN-PROTEIN LIGASE RNF213"/>
    <property type="match status" value="1"/>
</dbReference>
<sequence>MDDDGDDNHGEEEATAAEVSQLSLRRHWETSSHPYIFFNQDRITMTFVGFHIDQNGNLIDPDLRVIIQPNLMSRHLRTGLYVQKVDLETNYESWSKGEKIEKLCGVMGVEWPYDPDDSYELTTDNLKKILAIHMRFRCGIPVIIMGETGCGKTCLIRYMCGLQSGPGGPKNMLLMKVHGGTTYKDIEKKVEQAEKMARDNEKLNIDTVLFFDEANTTDALGMIKEVMVDRRVNGRKIGEGLKRLQFIAACNPYRK</sequence>
<dbReference type="Gene3D" id="3.40.50.300">
    <property type="entry name" value="P-loop containing nucleotide triphosphate hydrolases"/>
    <property type="match status" value="1"/>
</dbReference>
<accession>A0A9X0CIF8</accession>
<keyword evidence="3" id="KW-1185">Reference proteome</keyword>
<dbReference type="EMBL" id="MU827779">
    <property type="protein sequence ID" value="KAJ7339549.1"/>
    <property type="molecule type" value="Genomic_DNA"/>
</dbReference>